<evidence type="ECO:0000256" key="1">
    <source>
        <dbReference type="SAM" id="MobiDB-lite"/>
    </source>
</evidence>
<dbReference type="RefSeq" id="WP_309798538.1">
    <property type="nucleotide sequence ID" value="NZ_BAAAHY010000005.1"/>
</dbReference>
<dbReference type="EMBL" id="JAVDQF010000001">
    <property type="protein sequence ID" value="MDR6269873.1"/>
    <property type="molecule type" value="Genomic_DNA"/>
</dbReference>
<organism evidence="2 3">
    <name type="scientific">Arthrobacter russicus</name>
    <dbReference type="NCBI Taxonomy" id="172040"/>
    <lineage>
        <taxon>Bacteria</taxon>
        <taxon>Bacillati</taxon>
        <taxon>Actinomycetota</taxon>
        <taxon>Actinomycetes</taxon>
        <taxon>Micrococcales</taxon>
        <taxon>Micrococcaceae</taxon>
        <taxon>Arthrobacter</taxon>
    </lineage>
</organism>
<accession>A0ABU1JBR2</accession>
<reference evidence="2 3" key="1">
    <citation type="submission" date="2023-07" db="EMBL/GenBank/DDBJ databases">
        <title>Sequencing the genomes of 1000 actinobacteria strains.</title>
        <authorList>
            <person name="Klenk H.-P."/>
        </authorList>
    </citation>
    <scope>NUCLEOTIDE SEQUENCE [LARGE SCALE GENOMIC DNA]</scope>
    <source>
        <strain evidence="2 3">DSM 14555</strain>
    </source>
</reference>
<dbReference type="InterPro" id="IPR027417">
    <property type="entry name" value="P-loop_NTPase"/>
</dbReference>
<dbReference type="Proteomes" id="UP001185069">
    <property type="component" value="Unassembled WGS sequence"/>
</dbReference>
<evidence type="ECO:0000313" key="2">
    <source>
        <dbReference type="EMBL" id="MDR6269873.1"/>
    </source>
</evidence>
<evidence type="ECO:0000313" key="3">
    <source>
        <dbReference type="Proteomes" id="UP001185069"/>
    </source>
</evidence>
<evidence type="ECO:0008006" key="4">
    <source>
        <dbReference type="Google" id="ProtNLM"/>
    </source>
</evidence>
<feature type="compositionally biased region" description="Low complexity" evidence="1">
    <location>
        <begin position="209"/>
        <end position="222"/>
    </location>
</feature>
<keyword evidence="3" id="KW-1185">Reference proteome</keyword>
<comment type="caution">
    <text evidence="2">The sequence shown here is derived from an EMBL/GenBank/DDBJ whole genome shotgun (WGS) entry which is preliminary data.</text>
</comment>
<protein>
    <recommendedName>
        <fullName evidence="4">ABC transporter ATP-binding protein</fullName>
    </recommendedName>
</protein>
<name>A0ABU1JBR2_9MICC</name>
<feature type="region of interest" description="Disordered" evidence="1">
    <location>
        <begin position="208"/>
        <end position="237"/>
    </location>
</feature>
<proteinExistence type="predicted"/>
<dbReference type="SUPFAM" id="SSF52540">
    <property type="entry name" value="P-loop containing nucleoside triphosphate hydrolases"/>
    <property type="match status" value="1"/>
</dbReference>
<gene>
    <name evidence="2" type="ORF">JOE69_002111</name>
</gene>
<sequence>MLIAQQLRVKGRHYDLVPPTSLQASSGSLLLVAGELQPQRTALALTLSARMKPSDGKISWDRSSNLGHLRRRSALIDSPGVNEPEQHLSVKDLVTEDLALLPRRYRGIRRGADWIKVNAFEDIADVWVDEVPAARRLGLLCALALANPEVDLLLVDSPDRHCSDPADWLPQLEALAQDPGRPLCIVATVTAVPEQWTGAVVRLANPTLPAAEPATGPDAAAEPETRALEVEESQDNS</sequence>